<gene>
    <name evidence="1" type="ORF">CLV62_15226</name>
</gene>
<protein>
    <submittedName>
        <fullName evidence="1">Uncharacterized protein</fullName>
    </submittedName>
</protein>
<dbReference type="AlphaFoldDB" id="A0A2V3PHB9"/>
<proteinExistence type="predicted"/>
<dbReference type="EMBL" id="QICL01000052">
    <property type="protein sequence ID" value="PXV57442.1"/>
    <property type="molecule type" value="Genomic_DNA"/>
</dbReference>
<comment type="caution">
    <text evidence="1">The sequence shown here is derived from an EMBL/GenBank/DDBJ whole genome shotgun (WGS) entry which is preliminary data.</text>
</comment>
<sequence>MAKKKSELNQYVSLSEKDYLTLVEDHITLKALKIAGVENLPMFKSVESIIKDARIEIHLKPIKQKYR</sequence>
<organism evidence="1 2">
    <name type="scientific">Dysgonomonas alginatilytica</name>
    <dbReference type="NCBI Taxonomy" id="1605892"/>
    <lineage>
        <taxon>Bacteria</taxon>
        <taxon>Pseudomonadati</taxon>
        <taxon>Bacteroidota</taxon>
        <taxon>Bacteroidia</taxon>
        <taxon>Bacteroidales</taxon>
        <taxon>Dysgonomonadaceae</taxon>
        <taxon>Dysgonomonas</taxon>
    </lineage>
</organism>
<dbReference type="Proteomes" id="UP000247973">
    <property type="component" value="Unassembled WGS sequence"/>
</dbReference>
<dbReference type="RefSeq" id="WP_110312725.1">
    <property type="nucleotide sequence ID" value="NZ_QICL01000052.1"/>
</dbReference>
<evidence type="ECO:0000313" key="2">
    <source>
        <dbReference type="Proteomes" id="UP000247973"/>
    </source>
</evidence>
<evidence type="ECO:0000313" key="1">
    <source>
        <dbReference type="EMBL" id="PXV57442.1"/>
    </source>
</evidence>
<accession>A0A2V3PHB9</accession>
<name>A0A2V3PHB9_9BACT</name>
<keyword evidence="2" id="KW-1185">Reference proteome</keyword>
<dbReference type="OrthoDB" id="1040728at2"/>
<reference evidence="1 2" key="1">
    <citation type="submission" date="2018-03" db="EMBL/GenBank/DDBJ databases">
        <title>Genomic Encyclopedia of Archaeal and Bacterial Type Strains, Phase II (KMG-II): from individual species to whole genera.</title>
        <authorList>
            <person name="Goeker M."/>
        </authorList>
    </citation>
    <scope>NUCLEOTIDE SEQUENCE [LARGE SCALE GENOMIC DNA]</scope>
    <source>
        <strain evidence="1 2">DSM 100214</strain>
    </source>
</reference>